<dbReference type="OrthoDB" id="7585084at2"/>
<accession>A0A0B2BW75</accession>
<dbReference type="RefSeq" id="WP_039094256.1">
    <property type="nucleotide sequence ID" value="NZ_JTDN01000001.1"/>
</dbReference>
<evidence type="ECO:0000256" key="1">
    <source>
        <dbReference type="SAM" id="Phobius"/>
    </source>
</evidence>
<feature type="transmembrane region" description="Helical" evidence="1">
    <location>
        <begin position="40"/>
        <end position="63"/>
    </location>
</feature>
<keyword evidence="3" id="KW-1185">Reference proteome</keyword>
<name>A0A0B2BW75_9SPHN</name>
<comment type="caution">
    <text evidence="2">The sequence shown here is derived from an EMBL/GenBank/DDBJ whole genome shotgun (WGS) entry which is preliminary data.</text>
</comment>
<dbReference type="Proteomes" id="UP000030988">
    <property type="component" value="Unassembled WGS sequence"/>
</dbReference>
<dbReference type="EMBL" id="JTDN01000001">
    <property type="protein sequence ID" value="KHL25674.1"/>
    <property type="molecule type" value="Genomic_DNA"/>
</dbReference>
<evidence type="ECO:0000313" key="3">
    <source>
        <dbReference type="Proteomes" id="UP000030988"/>
    </source>
</evidence>
<keyword evidence="1" id="KW-0812">Transmembrane</keyword>
<sequence length="68" mass="7156">MATHEQPATPSGPVRQTGEVSLWFGRNVGLDVRVKLTSRGILAIGGLVSSILLSTAVLVAVSVRESNR</sequence>
<gene>
    <name evidence="2" type="ORF">PK98_03230</name>
</gene>
<protein>
    <submittedName>
        <fullName evidence="2">Uncharacterized protein</fullName>
    </submittedName>
</protein>
<dbReference type="STRING" id="1572751.PK98_03230"/>
<keyword evidence="1" id="KW-0472">Membrane</keyword>
<reference evidence="2 3" key="1">
    <citation type="submission" date="2014-11" db="EMBL/GenBank/DDBJ databases">
        <title>Draft genome sequence of Kirrobacter mercurialis.</title>
        <authorList>
            <person name="Coil D.A."/>
            <person name="Eisen J.A."/>
        </authorList>
    </citation>
    <scope>NUCLEOTIDE SEQUENCE [LARGE SCALE GENOMIC DNA]</scope>
    <source>
        <strain evidence="2 3">Coronado</strain>
    </source>
</reference>
<proteinExistence type="predicted"/>
<evidence type="ECO:0000313" key="2">
    <source>
        <dbReference type="EMBL" id="KHL25674.1"/>
    </source>
</evidence>
<organism evidence="2 3">
    <name type="scientific">Croceibacterium mercuriale</name>
    <dbReference type="NCBI Taxonomy" id="1572751"/>
    <lineage>
        <taxon>Bacteria</taxon>
        <taxon>Pseudomonadati</taxon>
        <taxon>Pseudomonadota</taxon>
        <taxon>Alphaproteobacteria</taxon>
        <taxon>Sphingomonadales</taxon>
        <taxon>Erythrobacteraceae</taxon>
        <taxon>Croceibacterium</taxon>
    </lineage>
</organism>
<dbReference type="AlphaFoldDB" id="A0A0B2BW75"/>
<keyword evidence="1" id="KW-1133">Transmembrane helix</keyword>